<dbReference type="AlphaFoldDB" id="A0AAX1N4Z6"/>
<feature type="domain" description="CHAT" evidence="1">
    <location>
        <begin position="551"/>
        <end position="799"/>
    </location>
</feature>
<protein>
    <submittedName>
        <fullName evidence="2">CHAT domain-containing protein</fullName>
    </submittedName>
</protein>
<reference evidence="2 3" key="1">
    <citation type="submission" date="2021-05" db="EMBL/GenBank/DDBJ databases">
        <title>Comparative genomic studies on the polysaccharide-degrading batcterial strains of the Flammeovirga genus.</title>
        <authorList>
            <person name="Zewei F."/>
            <person name="Zheng Z."/>
            <person name="Yu L."/>
            <person name="Ruyue G."/>
            <person name="Yanhong M."/>
            <person name="Yuanyuan C."/>
            <person name="Jingyan G."/>
            <person name="Wenjun H."/>
        </authorList>
    </citation>
    <scope>NUCLEOTIDE SEQUENCE [LARGE SCALE GENOMIC DNA]</scope>
    <source>
        <strain evidence="2 3">NBRC:100898</strain>
    </source>
</reference>
<dbReference type="EMBL" id="CP076132">
    <property type="protein sequence ID" value="QWG02624.1"/>
    <property type="molecule type" value="Genomic_DNA"/>
</dbReference>
<gene>
    <name evidence="2" type="ORF">KMW28_03345</name>
</gene>
<dbReference type="Gene3D" id="1.25.40.10">
    <property type="entry name" value="Tetratricopeptide repeat domain"/>
    <property type="match status" value="2"/>
</dbReference>
<evidence type="ECO:0000259" key="1">
    <source>
        <dbReference type="Pfam" id="PF12770"/>
    </source>
</evidence>
<dbReference type="Pfam" id="PF12770">
    <property type="entry name" value="CHAT"/>
    <property type="match status" value="1"/>
</dbReference>
<name>A0AAX1N4Z6_9BACT</name>
<dbReference type="RefSeq" id="WP_169666431.1">
    <property type="nucleotide sequence ID" value="NZ_CP076132.1"/>
</dbReference>
<accession>A0AAX1N4Z6</accession>
<sequence>MNPSDLKRKGIEEFSQKKFDESIRTFKKLDSITHNDNYESYAHYALGHIYGKEKLDPRKGISYLKKSLPYIRSKKEHFQQHQLTTYYLLADFYYTLGSIDSSEYYLKEGFNIYLDHQDDFRFPTTFIHQLSKIYYRKHEYHMSQAIHDYGLKHIKGNSQVMFLNKLSNHVKLNDSTGIEETIQLINKNFDEAKLSGNQYYHLSIYTFNQKKYHETVKYLKSFLKSYDQYFKNSDDSFYSRDEILLRNFYIARAHLKLSECYKHLDKPKEQLSSLTTALEYYKKGKSSPHIDITSIGLEIFRSLEDYNKIHDINYDVNYLDSAQQIINEEFSVRSDTNEIMKYELMIQNYYKGKYADRLEKKKKYYWKSYEYFHDFIWQQQKDDDLLFHFEELNTMQDEWIKFFSQSYIKDKNFDDLAKALEIIENAKSNILKKRSSGLIDPDFMTYIKSDFLISDKNNQKSVSPKFTSKDLKKYFEDNYDDKSFISFYYTKNNFYRITFNEGQFDLNVIKYDDTTLDKLIEVFSKSNYFISRDFIEQLDKFGKYVLPDWVNSTDNKRLVISPYGKLNSIPFEVLIFNDKYLLESFATTYSYSIHYSKNNLQKNTIYDEVNTFAIAPFANSDLQYTEEEVKDINADYLLNQEATYNSLQKALQNKKYNVLHFATHSIFKSIPQDSYISLYPDKSTKSRITFDEISNINLQHINLVVLSSCQSGVGAFSKGEGDLSLQRAFAYADIPSVIAGKWKVNDKSSAIIINNFYNYLSEGWEKDIALQKAKLLYIENNEHMYYNPMFWGGLVLNGNNNALVPPSIETRVRKLFH</sequence>
<dbReference type="InterPro" id="IPR011990">
    <property type="entry name" value="TPR-like_helical_dom_sf"/>
</dbReference>
<evidence type="ECO:0000313" key="3">
    <source>
        <dbReference type="Proteomes" id="UP000678679"/>
    </source>
</evidence>
<dbReference type="SUPFAM" id="SSF48452">
    <property type="entry name" value="TPR-like"/>
    <property type="match status" value="1"/>
</dbReference>
<organism evidence="2 3">
    <name type="scientific">Flammeovirga yaeyamensis</name>
    <dbReference type="NCBI Taxonomy" id="367791"/>
    <lineage>
        <taxon>Bacteria</taxon>
        <taxon>Pseudomonadati</taxon>
        <taxon>Bacteroidota</taxon>
        <taxon>Cytophagia</taxon>
        <taxon>Cytophagales</taxon>
        <taxon>Flammeovirgaceae</taxon>
        <taxon>Flammeovirga</taxon>
    </lineage>
</organism>
<dbReference type="InterPro" id="IPR024983">
    <property type="entry name" value="CHAT_dom"/>
</dbReference>
<evidence type="ECO:0000313" key="2">
    <source>
        <dbReference type="EMBL" id="QWG02624.1"/>
    </source>
</evidence>
<proteinExistence type="predicted"/>
<dbReference type="Proteomes" id="UP000678679">
    <property type="component" value="Chromosome 1"/>
</dbReference>
<dbReference type="KEGG" id="fya:KMW28_03345"/>
<keyword evidence="3" id="KW-1185">Reference proteome</keyword>